<gene>
    <name evidence="1" type="ORF">MPEAHAMD_5353</name>
</gene>
<comment type="caution">
    <text evidence="1">The sequence shown here is derived from an EMBL/GenBank/DDBJ whole genome shotgun (WGS) entry which is preliminary data.</text>
</comment>
<reference evidence="1" key="2">
    <citation type="submission" date="2021-08" db="EMBL/GenBank/DDBJ databases">
        <authorList>
            <person name="Tani A."/>
            <person name="Ola A."/>
            <person name="Ogura Y."/>
            <person name="Katsura K."/>
            <person name="Hayashi T."/>
        </authorList>
    </citation>
    <scope>NUCLEOTIDE SEQUENCE</scope>
    <source>
        <strain evidence="1">JCM 32048</strain>
    </source>
</reference>
<dbReference type="EMBL" id="BPQJ01000035">
    <property type="protein sequence ID" value="GJD65166.1"/>
    <property type="molecule type" value="Genomic_DNA"/>
</dbReference>
<reference evidence="1" key="1">
    <citation type="journal article" date="2016" name="Front. Microbiol.">
        <title>Genome Sequence of the Piezophilic, Mesophilic Sulfate-Reducing Bacterium Desulfovibrio indicus J2T.</title>
        <authorList>
            <person name="Cao J."/>
            <person name="Maignien L."/>
            <person name="Shao Z."/>
            <person name="Alain K."/>
            <person name="Jebbar M."/>
        </authorList>
    </citation>
    <scope>NUCLEOTIDE SEQUENCE</scope>
    <source>
        <strain evidence="1">JCM 32048</strain>
    </source>
</reference>
<sequence>MAWTTADLDAINAAIASGARKVRFADNREVEYRTLADMRSIRDEIAAALGLKAEAPRVTFATFTRD</sequence>
<evidence type="ECO:0000313" key="2">
    <source>
        <dbReference type="Proteomes" id="UP001055286"/>
    </source>
</evidence>
<proteinExistence type="predicted"/>
<protein>
    <submittedName>
        <fullName evidence="1">Uncharacterized protein</fullName>
    </submittedName>
</protein>
<accession>A0AA37HGL9</accession>
<dbReference type="NCBIfam" id="NF047331">
    <property type="entry name" value="phage_HTJ"/>
    <property type="match status" value="1"/>
</dbReference>
<dbReference type="Proteomes" id="UP001055286">
    <property type="component" value="Unassembled WGS sequence"/>
</dbReference>
<dbReference type="AlphaFoldDB" id="A0AA37HGL9"/>
<keyword evidence="2" id="KW-1185">Reference proteome</keyword>
<dbReference type="RefSeq" id="WP_099906377.1">
    <property type="nucleotide sequence ID" value="NZ_BPQJ01000035.1"/>
</dbReference>
<evidence type="ECO:0000313" key="1">
    <source>
        <dbReference type="EMBL" id="GJD65166.1"/>
    </source>
</evidence>
<name>A0AA37HGL9_9HYPH</name>
<organism evidence="1 2">
    <name type="scientific">Methylobacterium frigidaeris</name>
    <dbReference type="NCBI Taxonomy" id="2038277"/>
    <lineage>
        <taxon>Bacteria</taxon>
        <taxon>Pseudomonadati</taxon>
        <taxon>Pseudomonadota</taxon>
        <taxon>Alphaproteobacteria</taxon>
        <taxon>Hyphomicrobiales</taxon>
        <taxon>Methylobacteriaceae</taxon>
        <taxon>Methylobacterium</taxon>
    </lineage>
</organism>